<dbReference type="Pfam" id="PF07690">
    <property type="entry name" value="MFS_1"/>
    <property type="match status" value="1"/>
</dbReference>
<dbReference type="SUPFAM" id="SSF103473">
    <property type="entry name" value="MFS general substrate transporter"/>
    <property type="match status" value="1"/>
</dbReference>
<feature type="transmembrane region" description="Helical" evidence="5">
    <location>
        <begin position="47"/>
        <end position="67"/>
    </location>
</feature>
<name>A0ABT8IUK6_9MICO</name>
<keyword evidence="2 5" id="KW-0812">Transmembrane</keyword>
<evidence type="ECO:0000256" key="1">
    <source>
        <dbReference type="ARBA" id="ARBA00004651"/>
    </source>
</evidence>
<feature type="transmembrane region" description="Helical" evidence="5">
    <location>
        <begin position="139"/>
        <end position="160"/>
    </location>
</feature>
<proteinExistence type="predicted"/>
<comment type="subcellular location">
    <subcellularLocation>
        <location evidence="1">Cell membrane</location>
        <topology evidence="1">Multi-pass membrane protein</topology>
    </subcellularLocation>
</comment>
<dbReference type="InterPro" id="IPR036259">
    <property type="entry name" value="MFS_trans_sf"/>
</dbReference>
<feature type="transmembrane region" description="Helical" evidence="5">
    <location>
        <begin position="289"/>
        <end position="322"/>
    </location>
</feature>
<evidence type="ECO:0000256" key="3">
    <source>
        <dbReference type="ARBA" id="ARBA00022989"/>
    </source>
</evidence>
<feature type="domain" description="Major facilitator superfamily (MFS) profile" evidence="6">
    <location>
        <begin position="11"/>
        <end position="396"/>
    </location>
</feature>
<gene>
    <name evidence="7" type="ORF">P5G59_04895</name>
</gene>
<organism evidence="7 8">
    <name type="scientific">Leifsonia virtsii</name>
    <dbReference type="NCBI Taxonomy" id="3035915"/>
    <lineage>
        <taxon>Bacteria</taxon>
        <taxon>Bacillati</taxon>
        <taxon>Actinomycetota</taxon>
        <taxon>Actinomycetes</taxon>
        <taxon>Micrococcales</taxon>
        <taxon>Microbacteriaceae</taxon>
        <taxon>Leifsonia</taxon>
    </lineage>
</organism>
<dbReference type="Proteomes" id="UP001174210">
    <property type="component" value="Unassembled WGS sequence"/>
</dbReference>
<feature type="transmembrane region" description="Helical" evidence="5">
    <location>
        <begin position="368"/>
        <end position="388"/>
    </location>
</feature>
<dbReference type="InterPro" id="IPR052952">
    <property type="entry name" value="MFS-Transporter"/>
</dbReference>
<evidence type="ECO:0000313" key="7">
    <source>
        <dbReference type="EMBL" id="MDN4596468.1"/>
    </source>
</evidence>
<feature type="transmembrane region" description="Helical" evidence="5">
    <location>
        <begin position="166"/>
        <end position="189"/>
    </location>
</feature>
<sequence>MIGTRARHPRPWLMLAFGVLAQASSTVFVSTPAFLIPLLHTERGLSLAQAGLLASAPTLGLVLTLIAWGALSDRIGERWVIASGLAVTALAAFAAMFADSYLALGALFLVGGMASASPNAASGRVVIGWFPKERRGLAMGIRQMCQPLGVAIAAVSVPVLASTGGIAAALVVPAVLCAVSAVLCAIGIVDPPRPPRRAAEGERAHPQAAWRPYRETSLLWRIHAVSMLLVVPQFTVSTFGLVWLVSQLHFPSLAAGIVIGVSQFAGALGRIGVGLLSDRVGSHLRPLRWVSLCAVAVMLLMAAASALGSVAAAVILIVAAIVTVADNGLAYTSVAEIAGPFWSGRALGTQNTGQFLAASVVGPAVGALIGWVGYPLAFALVAVCPAVATPLVPRDRELAVVPV</sequence>
<evidence type="ECO:0000256" key="5">
    <source>
        <dbReference type="SAM" id="Phobius"/>
    </source>
</evidence>
<keyword evidence="3 5" id="KW-1133">Transmembrane helix</keyword>
<dbReference type="PANTHER" id="PTHR23527:SF1">
    <property type="entry name" value="BLL3282 PROTEIN"/>
    <property type="match status" value="1"/>
</dbReference>
<evidence type="ECO:0000313" key="8">
    <source>
        <dbReference type="Proteomes" id="UP001174210"/>
    </source>
</evidence>
<protein>
    <submittedName>
        <fullName evidence="7">MFS transporter</fullName>
    </submittedName>
</protein>
<feature type="transmembrane region" description="Helical" evidence="5">
    <location>
        <begin position="79"/>
        <end position="98"/>
    </location>
</feature>
<keyword evidence="8" id="KW-1185">Reference proteome</keyword>
<dbReference type="InterPro" id="IPR011701">
    <property type="entry name" value="MFS"/>
</dbReference>
<accession>A0ABT8IUK6</accession>
<feature type="transmembrane region" description="Helical" evidence="5">
    <location>
        <begin position="224"/>
        <end position="246"/>
    </location>
</feature>
<evidence type="ECO:0000259" key="6">
    <source>
        <dbReference type="PROSITE" id="PS50850"/>
    </source>
</evidence>
<reference evidence="7" key="1">
    <citation type="submission" date="2023-03" db="EMBL/GenBank/DDBJ databases">
        <title>MT1 and MT2 Draft Genomes of Novel Species.</title>
        <authorList>
            <person name="Venkateswaran K."/>
        </authorList>
    </citation>
    <scope>NUCLEOTIDE SEQUENCE</scope>
    <source>
        <strain evidence="7">F6_8S_P_1A</strain>
    </source>
</reference>
<feature type="transmembrane region" description="Helical" evidence="5">
    <location>
        <begin position="104"/>
        <end position="127"/>
    </location>
</feature>
<dbReference type="Gene3D" id="1.20.1250.20">
    <property type="entry name" value="MFS general substrate transporter like domains"/>
    <property type="match status" value="2"/>
</dbReference>
<comment type="caution">
    <text evidence="7">The sequence shown here is derived from an EMBL/GenBank/DDBJ whole genome shotgun (WGS) entry which is preliminary data.</text>
</comment>
<evidence type="ECO:0000256" key="2">
    <source>
        <dbReference type="ARBA" id="ARBA00022692"/>
    </source>
</evidence>
<dbReference type="EMBL" id="JAROCB010000001">
    <property type="protein sequence ID" value="MDN4596468.1"/>
    <property type="molecule type" value="Genomic_DNA"/>
</dbReference>
<dbReference type="RefSeq" id="WP_301216548.1">
    <property type="nucleotide sequence ID" value="NZ_JAROCB010000001.1"/>
</dbReference>
<dbReference type="InterPro" id="IPR020846">
    <property type="entry name" value="MFS_dom"/>
</dbReference>
<dbReference type="PROSITE" id="PS50850">
    <property type="entry name" value="MFS"/>
    <property type="match status" value="1"/>
</dbReference>
<keyword evidence="4 5" id="KW-0472">Membrane</keyword>
<evidence type="ECO:0000256" key="4">
    <source>
        <dbReference type="ARBA" id="ARBA00023136"/>
    </source>
</evidence>
<dbReference type="PANTHER" id="PTHR23527">
    <property type="entry name" value="BLL3282 PROTEIN"/>
    <property type="match status" value="1"/>
</dbReference>
<feature type="transmembrane region" description="Helical" evidence="5">
    <location>
        <begin position="12"/>
        <end position="35"/>
    </location>
</feature>
<feature type="transmembrane region" description="Helical" evidence="5">
    <location>
        <begin position="252"/>
        <end position="277"/>
    </location>
</feature>